<feature type="transmembrane region" description="Helical" evidence="7">
    <location>
        <begin position="27"/>
        <end position="48"/>
    </location>
</feature>
<keyword evidence="2 7" id="KW-0812">Transmembrane</keyword>
<dbReference type="PANTHER" id="PTHR33048:SF129">
    <property type="entry name" value="INTEGRAL MEMBRANE PROTEIN-RELATED"/>
    <property type="match status" value="1"/>
</dbReference>
<dbReference type="Pfam" id="PF20684">
    <property type="entry name" value="Fung_rhodopsin"/>
    <property type="match status" value="1"/>
</dbReference>
<keyword evidence="10" id="KW-1185">Reference proteome</keyword>
<reference evidence="9" key="1">
    <citation type="journal article" date="2020" name="Stud. Mycol.">
        <title>101 Dothideomycetes genomes: a test case for predicting lifestyles and emergence of pathogens.</title>
        <authorList>
            <person name="Haridas S."/>
            <person name="Albert R."/>
            <person name="Binder M."/>
            <person name="Bloem J."/>
            <person name="Labutti K."/>
            <person name="Salamov A."/>
            <person name="Andreopoulos B."/>
            <person name="Baker S."/>
            <person name="Barry K."/>
            <person name="Bills G."/>
            <person name="Bluhm B."/>
            <person name="Cannon C."/>
            <person name="Castanera R."/>
            <person name="Culley D."/>
            <person name="Daum C."/>
            <person name="Ezra D."/>
            <person name="Gonzalez J."/>
            <person name="Henrissat B."/>
            <person name="Kuo A."/>
            <person name="Liang C."/>
            <person name="Lipzen A."/>
            <person name="Lutzoni F."/>
            <person name="Magnuson J."/>
            <person name="Mondo S."/>
            <person name="Nolan M."/>
            <person name="Ohm R."/>
            <person name="Pangilinan J."/>
            <person name="Park H.-J."/>
            <person name="Ramirez L."/>
            <person name="Alfaro M."/>
            <person name="Sun H."/>
            <person name="Tritt A."/>
            <person name="Yoshinaga Y."/>
            <person name="Zwiers L.-H."/>
            <person name="Turgeon B."/>
            <person name="Goodwin S."/>
            <person name="Spatafora J."/>
            <person name="Crous P."/>
            <person name="Grigoriev I."/>
        </authorList>
    </citation>
    <scope>NUCLEOTIDE SEQUENCE</scope>
    <source>
        <strain evidence="9">CBS 262.69</strain>
    </source>
</reference>
<feature type="transmembrane region" description="Helical" evidence="7">
    <location>
        <begin position="224"/>
        <end position="246"/>
    </location>
</feature>
<organism evidence="9 10">
    <name type="scientific">Trichodelitschia bisporula</name>
    <dbReference type="NCBI Taxonomy" id="703511"/>
    <lineage>
        <taxon>Eukaryota</taxon>
        <taxon>Fungi</taxon>
        <taxon>Dikarya</taxon>
        <taxon>Ascomycota</taxon>
        <taxon>Pezizomycotina</taxon>
        <taxon>Dothideomycetes</taxon>
        <taxon>Dothideomycetes incertae sedis</taxon>
        <taxon>Phaeotrichales</taxon>
        <taxon>Phaeotrichaceae</taxon>
        <taxon>Trichodelitschia</taxon>
    </lineage>
</organism>
<evidence type="ECO:0000256" key="5">
    <source>
        <dbReference type="ARBA" id="ARBA00038359"/>
    </source>
</evidence>
<evidence type="ECO:0000256" key="4">
    <source>
        <dbReference type="ARBA" id="ARBA00023136"/>
    </source>
</evidence>
<feature type="transmembrane region" description="Helical" evidence="7">
    <location>
        <begin position="142"/>
        <end position="170"/>
    </location>
</feature>
<dbReference type="GO" id="GO:0016020">
    <property type="term" value="C:membrane"/>
    <property type="evidence" value="ECO:0007669"/>
    <property type="project" value="UniProtKB-SubCell"/>
</dbReference>
<evidence type="ECO:0000256" key="3">
    <source>
        <dbReference type="ARBA" id="ARBA00022989"/>
    </source>
</evidence>
<dbReference type="EMBL" id="ML996698">
    <property type="protein sequence ID" value="KAF2399187.1"/>
    <property type="molecule type" value="Genomic_DNA"/>
</dbReference>
<sequence>MRVPPLEVILAWPTPNYTNPQTQGPTLVILNAVFLAIACLFVFLRIYTRLTITKWFGLDDILILAAFVFTFAMVVVVNIGALHWGWNRHIWDIPIAWTEGSLKLAYVSKILFMLAGNCTVLSLFTFYYRLIGESSMKWFRWVLHLALAFNITTFFVFLFLQIFICIPVHAAWTFPPPADAKCMNEGPVTMAGGAVKTTVDFMVTTLPIPLVLRMKMAPSQRYAVAGLLALGYAVTAAGAIRTYYAWKVFYSTYDATWWQTPAFLACTIENDVAIICACVPALRPLLAPIFKGRFGSLFTKVKTLSKTTASKGSSFPASSGYNRTTSNAGDVEHDTVGLDTLKSSSGTKLVIQQRTSFDMHESEYKGPNDLQPVHKTNYNAF</sequence>
<evidence type="ECO:0000256" key="1">
    <source>
        <dbReference type="ARBA" id="ARBA00004141"/>
    </source>
</evidence>
<evidence type="ECO:0000313" key="10">
    <source>
        <dbReference type="Proteomes" id="UP000799640"/>
    </source>
</evidence>
<feature type="transmembrane region" description="Helical" evidence="7">
    <location>
        <begin position="60"/>
        <end position="86"/>
    </location>
</feature>
<feature type="transmembrane region" description="Helical" evidence="7">
    <location>
        <begin position="106"/>
        <end position="130"/>
    </location>
</feature>
<evidence type="ECO:0000256" key="6">
    <source>
        <dbReference type="SAM" id="MobiDB-lite"/>
    </source>
</evidence>
<evidence type="ECO:0000259" key="8">
    <source>
        <dbReference type="Pfam" id="PF20684"/>
    </source>
</evidence>
<comment type="similarity">
    <text evidence="5">Belongs to the SAT4 family.</text>
</comment>
<dbReference type="InterPro" id="IPR049326">
    <property type="entry name" value="Rhodopsin_dom_fungi"/>
</dbReference>
<feature type="region of interest" description="Disordered" evidence="6">
    <location>
        <begin position="309"/>
        <end position="332"/>
    </location>
</feature>
<feature type="domain" description="Rhodopsin" evidence="8">
    <location>
        <begin position="44"/>
        <end position="286"/>
    </location>
</feature>
<comment type="subcellular location">
    <subcellularLocation>
        <location evidence="1">Membrane</location>
        <topology evidence="1">Multi-pass membrane protein</topology>
    </subcellularLocation>
</comment>
<evidence type="ECO:0000313" key="9">
    <source>
        <dbReference type="EMBL" id="KAF2399187.1"/>
    </source>
</evidence>
<feature type="compositionally biased region" description="Polar residues" evidence="6">
    <location>
        <begin position="309"/>
        <end position="328"/>
    </location>
</feature>
<name>A0A6G1HTL8_9PEZI</name>
<keyword evidence="3 7" id="KW-1133">Transmembrane helix</keyword>
<evidence type="ECO:0000256" key="2">
    <source>
        <dbReference type="ARBA" id="ARBA00022692"/>
    </source>
</evidence>
<dbReference type="Proteomes" id="UP000799640">
    <property type="component" value="Unassembled WGS sequence"/>
</dbReference>
<feature type="transmembrane region" description="Helical" evidence="7">
    <location>
        <begin position="190"/>
        <end position="212"/>
    </location>
</feature>
<dbReference type="PANTHER" id="PTHR33048">
    <property type="entry name" value="PTH11-LIKE INTEGRAL MEMBRANE PROTEIN (AFU_ORTHOLOGUE AFUA_5G11245)"/>
    <property type="match status" value="1"/>
</dbReference>
<accession>A0A6G1HTL8</accession>
<protein>
    <recommendedName>
        <fullName evidence="8">Rhodopsin domain-containing protein</fullName>
    </recommendedName>
</protein>
<dbReference type="OrthoDB" id="4525788at2759"/>
<dbReference type="InterPro" id="IPR052337">
    <property type="entry name" value="SAT4-like"/>
</dbReference>
<proteinExistence type="inferred from homology"/>
<keyword evidence="4 7" id="KW-0472">Membrane</keyword>
<feature type="region of interest" description="Disordered" evidence="6">
    <location>
        <begin position="361"/>
        <end position="381"/>
    </location>
</feature>
<dbReference type="AlphaFoldDB" id="A0A6G1HTL8"/>
<gene>
    <name evidence="9" type="ORF">EJ06DRAFT_75270</name>
</gene>
<evidence type="ECO:0000256" key="7">
    <source>
        <dbReference type="SAM" id="Phobius"/>
    </source>
</evidence>